<gene>
    <name evidence="1" type="ORF">CEXT_236061</name>
</gene>
<proteinExistence type="predicted"/>
<dbReference type="AlphaFoldDB" id="A0AAV4SK02"/>
<dbReference type="Proteomes" id="UP001054945">
    <property type="component" value="Unassembled WGS sequence"/>
</dbReference>
<name>A0AAV4SK02_CAEEX</name>
<evidence type="ECO:0000313" key="1">
    <source>
        <dbReference type="EMBL" id="GIY33644.1"/>
    </source>
</evidence>
<evidence type="ECO:0000313" key="2">
    <source>
        <dbReference type="Proteomes" id="UP001054945"/>
    </source>
</evidence>
<comment type="caution">
    <text evidence="1">The sequence shown here is derived from an EMBL/GenBank/DDBJ whole genome shotgun (WGS) entry which is preliminary data.</text>
</comment>
<dbReference type="EMBL" id="BPLR01009667">
    <property type="protein sequence ID" value="GIY33644.1"/>
    <property type="molecule type" value="Genomic_DNA"/>
</dbReference>
<sequence>MSFLGEGRKSDLIELGIELGITIPPEAVIKNGQIFNNITADGHVQKTEILTTTGDIGIKEKYEKSFQQGRWEEPTPLIDHRINSRDHLPFAVPPYRMFPIKKETSKQEINQTFSASPIRPLRKHGRLPTKTGRLYLHRFLMVQLRDVPSVNRGIGKNNLQKLGICFTDDQEH</sequence>
<reference evidence="1 2" key="1">
    <citation type="submission" date="2021-06" db="EMBL/GenBank/DDBJ databases">
        <title>Caerostris extrusa draft genome.</title>
        <authorList>
            <person name="Kono N."/>
            <person name="Arakawa K."/>
        </authorList>
    </citation>
    <scope>NUCLEOTIDE SEQUENCE [LARGE SCALE GENOMIC DNA]</scope>
</reference>
<protein>
    <submittedName>
        <fullName evidence="1">Uncharacterized protein</fullName>
    </submittedName>
</protein>
<organism evidence="1 2">
    <name type="scientific">Caerostris extrusa</name>
    <name type="common">Bark spider</name>
    <name type="synonym">Caerostris bankana</name>
    <dbReference type="NCBI Taxonomy" id="172846"/>
    <lineage>
        <taxon>Eukaryota</taxon>
        <taxon>Metazoa</taxon>
        <taxon>Ecdysozoa</taxon>
        <taxon>Arthropoda</taxon>
        <taxon>Chelicerata</taxon>
        <taxon>Arachnida</taxon>
        <taxon>Araneae</taxon>
        <taxon>Araneomorphae</taxon>
        <taxon>Entelegynae</taxon>
        <taxon>Araneoidea</taxon>
        <taxon>Araneidae</taxon>
        <taxon>Caerostris</taxon>
    </lineage>
</organism>
<accession>A0AAV4SK02</accession>
<keyword evidence="2" id="KW-1185">Reference proteome</keyword>